<feature type="domain" description="F-box" evidence="3">
    <location>
        <begin position="260"/>
        <end position="306"/>
    </location>
</feature>
<dbReference type="Pfam" id="PF02493">
    <property type="entry name" value="MORN"/>
    <property type="match status" value="14"/>
</dbReference>
<evidence type="ECO:0000256" key="1">
    <source>
        <dbReference type="ARBA" id="ARBA00022737"/>
    </source>
</evidence>
<gene>
    <name evidence="4" type="ORF">PROFUN_07216</name>
</gene>
<dbReference type="Gene3D" id="1.20.1280.50">
    <property type="match status" value="1"/>
</dbReference>
<dbReference type="InterPro" id="IPR001810">
    <property type="entry name" value="F-box_dom"/>
</dbReference>
<keyword evidence="1" id="KW-0677">Repeat</keyword>
<dbReference type="Pfam" id="PF12937">
    <property type="entry name" value="F-box-like"/>
    <property type="match status" value="1"/>
</dbReference>
<dbReference type="AlphaFoldDB" id="A0A2P6NMF1"/>
<proteinExistence type="predicted"/>
<dbReference type="InParanoid" id="A0A2P6NMF1"/>
<dbReference type="SMART" id="SM00256">
    <property type="entry name" value="FBOX"/>
    <property type="match status" value="1"/>
</dbReference>
<feature type="coiled-coil region" evidence="2">
    <location>
        <begin position="793"/>
        <end position="956"/>
    </location>
</feature>
<dbReference type="PANTHER" id="PTHR43215">
    <property type="entry name" value="RADIAL SPOKE HEAD 1 HOMOLOG"/>
    <property type="match status" value="1"/>
</dbReference>
<dbReference type="Gene3D" id="2.20.110.10">
    <property type="entry name" value="Histone H3 K4-specific methyltransferase SET7/9 N-terminal domain"/>
    <property type="match status" value="6"/>
</dbReference>
<comment type="caution">
    <text evidence="4">The sequence shown here is derived from an EMBL/GenBank/DDBJ whole genome shotgun (WGS) entry which is preliminary data.</text>
</comment>
<evidence type="ECO:0000256" key="2">
    <source>
        <dbReference type="SAM" id="Coils"/>
    </source>
</evidence>
<evidence type="ECO:0000313" key="5">
    <source>
        <dbReference type="Proteomes" id="UP000241769"/>
    </source>
</evidence>
<keyword evidence="2" id="KW-0175">Coiled coil</keyword>
<keyword evidence="5" id="KW-1185">Reference proteome</keyword>
<dbReference type="OrthoDB" id="437960at2759"/>
<feature type="coiled-coil region" evidence="2">
    <location>
        <begin position="637"/>
        <end position="706"/>
    </location>
</feature>
<dbReference type="STRING" id="1890364.A0A2P6NMF1"/>
<dbReference type="GO" id="GO:0005829">
    <property type="term" value="C:cytosol"/>
    <property type="evidence" value="ECO:0007669"/>
    <property type="project" value="TreeGrafter"/>
</dbReference>
<name>A0A2P6NMF1_9EUKA</name>
<dbReference type="SUPFAM" id="SSF81383">
    <property type="entry name" value="F-box domain"/>
    <property type="match status" value="1"/>
</dbReference>
<evidence type="ECO:0000259" key="3">
    <source>
        <dbReference type="PROSITE" id="PS50181"/>
    </source>
</evidence>
<dbReference type="InterPro" id="IPR003409">
    <property type="entry name" value="MORN"/>
</dbReference>
<dbReference type="SMART" id="SM00698">
    <property type="entry name" value="MORN"/>
    <property type="match status" value="15"/>
</dbReference>
<dbReference type="Proteomes" id="UP000241769">
    <property type="component" value="Unassembled WGS sequence"/>
</dbReference>
<dbReference type="EMBL" id="MDYQ01000050">
    <property type="protein sequence ID" value="PRP85145.1"/>
    <property type="molecule type" value="Genomic_DNA"/>
</dbReference>
<dbReference type="InterPro" id="IPR036047">
    <property type="entry name" value="F-box-like_dom_sf"/>
</dbReference>
<reference evidence="4 5" key="1">
    <citation type="journal article" date="2018" name="Genome Biol. Evol.">
        <title>Multiple Roots of Fruiting Body Formation in Amoebozoa.</title>
        <authorList>
            <person name="Hillmann F."/>
            <person name="Forbes G."/>
            <person name="Novohradska S."/>
            <person name="Ferling I."/>
            <person name="Riege K."/>
            <person name="Groth M."/>
            <person name="Westermann M."/>
            <person name="Marz M."/>
            <person name="Spaller T."/>
            <person name="Winckler T."/>
            <person name="Schaap P."/>
            <person name="Glockner G."/>
        </authorList>
    </citation>
    <scope>NUCLEOTIDE SEQUENCE [LARGE SCALE GENOMIC DNA]</scope>
    <source>
        <strain evidence="4 5">Jena</strain>
    </source>
</reference>
<protein>
    <submittedName>
        <fullName evidence="4">MORN repeat variant family protein</fullName>
    </submittedName>
</protein>
<dbReference type="PROSITE" id="PS50181">
    <property type="entry name" value="FBOX"/>
    <property type="match status" value="1"/>
</dbReference>
<evidence type="ECO:0000313" key="4">
    <source>
        <dbReference type="EMBL" id="PRP85145.1"/>
    </source>
</evidence>
<feature type="coiled-coil region" evidence="2">
    <location>
        <begin position="734"/>
        <end position="765"/>
    </location>
</feature>
<sequence>MDPIYNGFEGESRNGVPNGYGTITFPNGNRYMGRWVNGKRTGFGQYFYSNGSRYEGEVHEGHLHGRGVLTFANGNHYEGEFRYGKREGRGVFTWHDGEKYEGGFLNDKRDGYGVYYYANRDVYKGKFSNGLKHGYGVYYYSNGDRYEGYFKEGQRHGSGTLQFNNGDRYEGEFKNDKQNGIGLLTEANSNKYEGKFKNDRKHGDGIAYIKEEKAICIQKWKMGLLLSSHIVSAAHLLDNIMLSEVHRSKLALELQKPVPMSGDLTLPYNVTVKIFSFLDVRSLCLSCLVCSDWRRVAESNLIWEDLVRCRWPVERQIIKQWKRTYHAKLKTFSGDVIKHGTGRYVFKNVNEYEGEWYNNLRHGYGRMLYFSNCGALDTFLETYEGNWKKGKKSGLGRYVYSNGDRFEGMFEDGKMDGHGVLVLINGDRYEGKWKDFVLSGSGKCIKAVGSVYEGGYVNGEKEGFGAITYDNGNRYEGKWKDGNKHGLGVDIFANGTRWEGEYTNGKKNENIYIAKDQALELDWRDVFNEERVRARKQRIKRMLMSYSSNGKKKRRKKPPFVMPEMEVMVAVSCFPALLIFKFLQHKGSPSNGWLSLKLLEIENLQLLKELSETKQCNRDLSRINQQLCLGEGDCGEIEELRRQLKEARLTARNVERENRELRAGLKLNRKKMEEREEDDARVEHLVEALHSQISDLTTRMIRMERDREELMFQYQSLLETNSSQDELTQLRSELQSTHAENRIIRRDAEEAQKRHEREVEDTFERLSKSMAQLEVMKNTWHPPQEWDTVANQMRTLKAELNVKRKLVQNMKENASKNQQQTETREEMMNKMQSAMRDVERKDKLLTELRGRLEAVQAREKSEENKRRELEERIRHSSLELNRRDHLAKESRLRCEVLVEEAKALRNDVDDKNRHISDLRKMVEKKDELCKTLKSRLNQVCRELEALKSVISAQENRRALDMLKLY</sequence>
<accession>A0A2P6NMF1</accession>
<dbReference type="FunFam" id="2.20.110.10:FF:000002">
    <property type="entry name" value="Phosphatidylinositol 4-phosphate 5-kinase 8"/>
    <property type="match status" value="1"/>
</dbReference>
<dbReference type="SUPFAM" id="SSF82185">
    <property type="entry name" value="Histone H3 K4-specific methyltransferase SET7/9 N-terminal domain"/>
    <property type="match status" value="3"/>
</dbReference>
<dbReference type="PANTHER" id="PTHR43215:SF14">
    <property type="entry name" value="RADIAL SPOKE HEAD 1 HOMOLOG"/>
    <property type="match status" value="1"/>
</dbReference>
<organism evidence="4 5">
    <name type="scientific">Planoprotostelium fungivorum</name>
    <dbReference type="NCBI Taxonomy" id="1890364"/>
    <lineage>
        <taxon>Eukaryota</taxon>
        <taxon>Amoebozoa</taxon>
        <taxon>Evosea</taxon>
        <taxon>Variosea</taxon>
        <taxon>Cavosteliida</taxon>
        <taxon>Cavosteliaceae</taxon>
        <taxon>Planoprotostelium</taxon>
    </lineage>
</organism>